<dbReference type="GO" id="GO:0017089">
    <property type="term" value="F:glycolipid transfer activity"/>
    <property type="evidence" value="ECO:0007669"/>
    <property type="project" value="TreeGrafter"/>
</dbReference>
<dbReference type="PANTHER" id="PTHR36504">
    <property type="entry name" value="LIPOPOLYSACCHARIDE EXPORT SYSTEM PROTEIN LPTA"/>
    <property type="match status" value="1"/>
</dbReference>
<dbReference type="Gene3D" id="2.60.450.10">
    <property type="entry name" value="Lipopolysaccharide (LPS) transport protein A like domain"/>
    <property type="match status" value="1"/>
</dbReference>
<comment type="function">
    <text evidence="1">Involved in the assembly of lipopolysaccharide (LPS). Required for the translocation of LPS from the inner membrane to the outer membrane.</text>
</comment>
<comment type="subcellular location">
    <subcellularLocation>
        <location evidence="1">Periplasm</location>
    </subcellularLocation>
</comment>
<evidence type="ECO:0000256" key="1">
    <source>
        <dbReference type="HAMAP-Rule" id="MF_01914"/>
    </source>
</evidence>
<evidence type="ECO:0000313" key="2">
    <source>
        <dbReference type="EMBL" id="KYC29454.1"/>
    </source>
</evidence>
<reference evidence="2 3" key="1">
    <citation type="journal article" date="2016" name="ISME J.">
        <title>Integrated multi-omics analyses reveal the biochemical mechanisms and phylogenetic relevance of anaerobic androgen biodegradation in the environment.</title>
        <authorList>
            <person name="Yang F.C."/>
            <person name="Chen Y.L."/>
            <person name="Tang S.L."/>
            <person name="Yu C.P."/>
            <person name="Wang P.H."/>
            <person name="Ismail W."/>
            <person name="Wang C.H."/>
            <person name="Ding J.Y."/>
            <person name="Yang C.Y."/>
            <person name="Yang C.Y."/>
            <person name="Chiang Y.R."/>
        </authorList>
    </citation>
    <scope>NUCLEOTIDE SEQUENCE [LARGE SCALE GENOMIC DNA]</scope>
    <source>
        <strain evidence="2 3">DSM 13999</strain>
    </source>
</reference>
<dbReference type="NCBIfam" id="TIGR03002">
    <property type="entry name" value="outer_YhbN_LptA"/>
    <property type="match status" value="1"/>
</dbReference>
<comment type="caution">
    <text evidence="2">The sequence shown here is derived from an EMBL/GenBank/DDBJ whole genome shotgun (WGS) entry which is preliminary data.</text>
</comment>
<dbReference type="InterPro" id="IPR005653">
    <property type="entry name" value="OstA-like_N"/>
</dbReference>
<protein>
    <recommendedName>
        <fullName evidence="1">Lipopolysaccharide export system protein LptA</fullName>
    </recommendedName>
</protein>
<dbReference type="EMBL" id="LFZK01000001">
    <property type="protein sequence ID" value="KYC29454.1"/>
    <property type="molecule type" value="Genomic_DNA"/>
</dbReference>
<dbReference type="GO" id="GO:0030288">
    <property type="term" value="C:outer membrane-bounded periplasmic space"/>
    <property type="evidence" value="ECO:0007669"/>
    <property type="project" value="TreeGrafter"/>
</dbReference>
<accession>A0A656Z926</accession>
<dbReference type="RefSeq" id="WP_067170436.1">
    <property type="nucleotide sequence ID" value="NZ_LFZK01000001.1"/>
</dbReference>
<dbReference type="PANTHER" id="PTHR36504:SF1">
    <property type="entry name" value="LIPOPOLYSACCHARIDE EXPORT SYSTEM PROTEIN LPTA"/>
    <property type="match status" value="1"/>
</dbReference>
<dbReference type="InterPro" id="IPR052037">
    <property type="entry name" value="LPS_export_LptA"/>
</dbReference>
<dbReference type="AlphaFoldDB" id="A0A656Z926"/>
<keyword evidence="1" id="KW-0732">Signal</keyword>
<keyword evidence="3" id="KW-1185">Reference proteome</keyword>
<dbReference type="InterPro" id="IPR014340">
    <property type="entry name" value="LptA"/>
</dbReference>
<dbReference type="OrthoDB" id="5294855at2"/>
<feature type="signal peptide" evidence="1">
    <location>
        <begin position="1"/>
        <end position="22"/>
    </location>
</feature>
<comment type="subunit">
    <text evidence="1">Component of the lipopolysaccharide transport and assembly complex.</text>
</comment>
<proteinExistence type="inferred from homology"/>
<dbReference type="GO" id="GO:0043165">
    <property type="term" value="P:Gram-negative-bacterium-type cell outer membrane assembly"/>
    <property type="evidence" value="ECO:0007669"/>
    <property type="project" value="UniProtKB-UniRule"/>
</dbReference>
<keyword evidence="1" id="KW-0813">Transport</keyword>
<sequence precursor="true">MKPLTLLTLLALSGIFPGLACAEKADRDKPVNLEADRIIIDDAKKQHILEGNVQLMQGTLLIRCERLVVTQDAEGFQRGVATGGAKGLAHFRQKREGKDEYVDGEAERIVHDGKAEKTEFFVRAYVRSGNDEVRGEYILYDGRTENYVVSSNPEGAAAGSSQRVRAVIQPKSRDNAAAASSASSAAETPAGAPALRSGARISNTHQNEDETP</sequence>
<keyword evidence="1" id="KW-0574">Periplasm</keyword>
<dbReference type="GO" id="GO:0009279">
    <property type="term" value="C:cell outer membrane"/>
    <property type="evidence" value="ECO:0007669"/>
    <property type="project" value="TreeGrafter"/>
</dbReference>
<dbReference type="HAMAP" id="MF_01914">
    <property type="entry name" value="LPS_assembly_LptA"/>
    <property type="match status" value="1"/>
</dbReference>
<organism evidence="2 3">
    <name type="scientific">Sterolibacterium denitrificans</name>
    <dbReference type="NCBI Taxonomy" id="157592"/>
    <lineage>
        <taxon>Bacteria</taxon>
        <taxon>Pseudomonadati</taxon>
        <taxon>Pseudomonadota</taxon>
        <taxon>Betaproteobacteria</taxon>
        <taxon>Nitrosomonadales</taxon>
        <taxon>Sterolibacteriaceae</taxon>
        <taxon>Sterolibacterium</taxon>
    </lineage>
</organism>
<comment type="similarity">
    <text evidence="1">Belongs to the LptA family.</text>
</comment>
<gene>
    <name evidence="1" type="primary">lptA</name>
    <name evidence="2" type="ORF">ACY05_02845</name>
</gene>
<dbReference type="GO" id="GO:0001530">
    <property type="term" value="F:lipopolysaccharide binding"/>
    <property type="evidence" value="ECO:0007669"/>
    <property type="project" value="InterPro"/>
</dbReference>
<dbReference type="GO" id="GO:0015920">
    <property type="term" value="P:lipopolysaccharide transport"/>
    <property type="evidence" value="ECO:0007669"/>
    <property type="project" value="UniProtKB-UniRule"/>
</dbReference>
<feature type="chain" id="PRO_5047550907" description="Lipopolysaccharide export system protein LptA" evidence="1">
    <location>
        <begin position="23"/>
        <end position="212"/>
    </location>
</feature>
<dbReference type="Pfam" id="PF03968">
    <property type="entry name" value="LptD_N"/>
    <property type="match status" value="1"/>
</dbReference>
<dbReference type="Proteomes" id="UP000243416">
    <property type="component" value="Unassembled WGS sequence"/>
</dbReference>
<evidence type="ECO:0000313" key="3">
    <source>
        <dbReference type="Proteomes" id="UP000243416"/>
    </source>
</evidence>
<name>A0A656Z926_9PROT</name>